<dbReference type="InterPro" id="IPR023485">
    <property type="entry name" value="Ptyr_pPase"/>
</dbReference>
<reference evidence="2" key="1">
    <citation type="journal article" date="2014" name="Genome Biol. Evol.">
        <title>Pangenome evidence for extensive interdomain horizontal transfer affecting lineage core and shell genes in uncultured planktonic thaumarchaeota and euryarchaeota.</title>
        <authorList>
            <person name="Deschamps P."/>
            <person name="Zivanovic Y."/>
            <person name="Moreira D."/>
            <person name="Rodriguez-Valera F."/>
            <person name="Lopez-Garcia P."/>
        </authorList>
    </citation>
    <scope>NUCLEOTIDE SEQUENCE</scope>
</reference>
<sequence>MREKGIDIRGHTPRLTSEFDAEEWDLVISMGCGVDCTDFDVDRDWKIPDPVGRSLEEYRATRDNLEMRVRDLVAEAEAVE</sequence>
<dbReference type="EMBL" id="KF900666">
    <property type="protein sequence ID" value="AIF02984.1"/>
    <property type="molecule type" value="Genomic_DNA"/>
</dbReference>
<dbReference type="EC" id="1.20.4.1" evidence="2"/>
<organism evidence="2">
    <name type="scientific">uncultured marine group II/III euryarchaeote KM3_15_H06</name>
    <dbReference type="NCBI Taxonomy" id="1457911"/>
    <lineage>
        <taxon>Archaea</taxon>
        <taxon>Methanobacteriati</taxon>
        <taxon>Methanobacteriota</taxon>
        <taxon>environmental samples</taxon>
    </lineage>
</organism>
<dbReference type="GO" id="GO:0008794">
    <property type="term" value="F:arsenate reductase (glutaredoxin) activity"/>
    <property type="evidence" value="ECO:0007669"/>
    <property type="project" value="UniProtKB-EC"/>
</dbReference>
<dbReference type="InterPro" id="IPR036196">
    <property type="entry name" value="Ptyr_pPase_sf"/>
</dbReference>
<evidence type="ECO:0000259" key="1">
    <source>
        <dbReference type="Pfam" id="PF01451"/>
    </source>
</evidence>
<dbReference type="Gene3D" id="3.40.50.2300">
    <property type="match status" value="1"/>
</dbReference>
<protein>
    <submittedName>
        <fullName evidence="2">Protein tyrosine phosphatase (ARSC2, arsC)</fullName>
        <ecNumber evidence="2">1.20.4.1</ecNumber>
    </submittedName>
</protein>
<proteinExistence type="predicted"/>
<dbReference type="Pfam" id="PF01451">
    <property type="entry name" value="LMWPc"/>
    <property type="match status" value="1"/>
</dbReference>
<name>A0A075GGL1_9EURY</name>
<dbReference type="SUPFAM" id="SSF52788">
    <property type="entry name" value="Phosphotyrosine protein phosphatases I"/>
    <property type="match status" value="1"/>
</dbReference>
<feature type="domain" description="Phosphotyrosine protein phosphatase I" evidence="1">
    <location>
        <begin position="1"/>
        <end position="72"/>
    </location>
</feature>
<evidence type="ECO:0000313" key="2">
    <source>
        <dbReference type="EMBL" id="AIF02984.1"/>
    </source>
</evidence>
<dbReference type="AlphaFoldDB" id="A0A075GGL1"/>
<keyword evidence="2" id="KW-0560">Oxidoreductase</keyword>
<accession>A0A075GGL1</accession>
<gene>
    <name evidence="2" type="primary">ARSC2</name>
    <name evidence="2" type="synonym">arsC</name>
</gene>